<feature type="chain" id="PRO_5013890282" description="EB module" evidence="1">
    <location>
        <begin position="17"/>
        <end position="163"/>
    </location>
</feature>
<evidence type="ECO:0000256" key="1">
    <source>
        <dbReference type="SAM" id="SignalP"/>
    </source>
</evidence>
<dbReference type="OrthoDB" id="5822889at2759"/>
<gene>
    <name evidence="2" type="ORF">TELCIR_01449</name>
</gene>
<dbReference type="InterPro" id="IPR039260">
    <property type="entry name" value="Cpg-3"/>
</dbReference>
<evidence type="ECO:0008006" key="4">
    <source>
        <dbReference type="Google" id="ProtNLM"/>
    </source>
</evidence>
<keyword evidence="3" id="KW-1185">Reference proteome</keyword>
<protein>
    <recommendedName>
        <fullName evidence="4">EB module</fullName>
    </recommendedName>
</protein>
<dbReference type="EMBL" id="KZ345049">
    <property type="protein sequence ID" value="PIO76479.1"/>
    <property type="molecule type" value="Genomic_DNA"/>
</dbReference>
<dbReference type="PANTHER" id="PTHR37973:SF1">
    <property type="entry name" value="DICKKOPF_N DOMAIN-CONTAINING PROTEIN"/>
    <property type="match status" value="1"/>
</dbReference>
<keyword evidence="1" id="KW-0732">Signal</keyword>
<dbReference type="AlphaFoldDB" id="A0A2G9V1U7"/>
<feature type="signal peptide" evidence="1">
    <location>
        <begin position="1"/>
        <end position="16"/>
    </location>
</feature>
<name>A0A2G9V1U7_TELCI</name>
<accession>A0A2G9V1U7</accession>
<dbReference type="PANTHER" id="PTHR37973">
    <property type="entry name" value="CHONDROITIN PROTEOGLYCAN 3"/>
    <property type="match status" value="1"/>
</dbReference>
<dbReference type="Proteomes" id="UP000230423">
    <property type="component" value="Unassembled WGS sequence"/>
</dbReference>
<evidence type="ECO:0000313" key="3">
    <source>
        <dbReference type="Proteomes" id="UP000230423"/>
    </source>
</evidence>
<reference evidence="2 3" key="1">
    <citation type="submission" date="2015-09" db="EMBL/GenBank/DDBJ databases">
        <title>Draft genome of the parasitic nematode Teladorsagia circumcincta isolate WARC Sus (inbred).</title>
        <authorList>
            <person name="Mitreva M."/>
        </authorList>
    </citation>
    <scope>NUCLEOTIDE SEQUENCE [LARGE SCALE GENOMIC DNA]</scope>
    <source>
        <strain evidence="2 3">S</strain>
    </source>
</reference>
<organism evidence="2 3">
    <name type="scientific">Teladorsagia circumcincta</name>
    <name type="common">Brown stomach worm</name>
    <name type="synonym">Ostertagia circumcincta</name>
    <dbReference type="NCBI Taxonomy" id="45464"/>
    <lineage>
        <taxon>Eukaryota</taxon>
        <taxon>Metazoa</taxon>
        <taxon>Ecdysozoa</taxon>
        <taxon>Nematoda</taxon>
        <taxon>Chromadorea</taxon>
        <taxon>Rhabditida</taxon>
        <taxon>Rhabditina</taxon>
        <taxon>Rhabditomorpha</taxon>
        <taxon>Strongyloidea</taxon>
        <taxon>Trichostrongylidae</taxon>
        <taxon>Teladorsagia</taxon>
    </lineage>
</organism>
<proteinExistence type="predicted"/>
<sequence length="163" mass="17428">MTFLLILSLVAAVVYSLPIEEGAGSSKIEASISVTSPGKLLLRNKRADDSSEGCFPTKMCYSDEDCTNGKCVGALVGRCNCMQCIDFARCDEDSMCSGLKGACDRHVDMCNCTMGYLEAGFHSLADALVNLCDTKPCTKDNADEECFGLPCIAGTCVCEKDKK</sequence>
<evidence type="ECO:0000313" key="2">
    <source>
        <dbReference type="EMBL" id="PIO76479.1"/>
    </source>
</evidence>